<accession>A0ABT2LTK8</accession>
<dbReference type="InterPro" id="IPR036388">
    <property type="entry name" value="WH-like_DNA-bd_sf"/>
</dbReference>
<dbReference type="SMART" id="SM00346">
    <property type="entry name" value="HTH_ICLR"/>
    <property type="match status" value="1"/>
</dbReference>
<keyword evidence="3" id="KW-0804">Transcription</keyword>
<keyword evidence="2" id="KW-0238">DNA-binding</keyword>
<dbReference type="PROSITE" id="PS51077">
    <property type="entry name" value="HTH_ICLR"/>
    <property type="match status" value="1"/>
</dbReference>
<evidence type="ECO:0000259" key="4">
    <source>
        <dbReference type="PROSITE" id="PS51077"/>
    </source>
</evidence>
<dbReference type="InterPro" id="IPR005471">
    <property type="entry name" value="Tscrpt_reg_IclR_N"/>
</dbReference>
<dbReference type="PANTHER" id="PTHR30136">
    <property type="entry name" value="HELIX-TURN-HELIX TRANSCRIPTIONAL REGULATOR, ICLR FAMILY"/>
    <property type="match status" value="1"/>
</dbReference>
<evidence type="ECO:0000259" key="5">
    <source>
        <dbReference type="PROSITE" id="PS51078"/>
    </source>
</evidence>
<sequence>MSGVKTIRALSRGLAVMRSLEADGPAALYELAARTGLSKPTLLRVLLTLEQEGYVRRGIGDQLYHHTVRTVPNAESGWKAVVAEVAAPILDRLCSVVLWPSDLGIYEDGAIHVQETTRRLSPFLLNRDVLSAEIHVLPSAMGRAVLAWSRPERRNAILKRLVERGRRADAMARDSEAVEALLKETVGQGYATRMRGYYITHRREADVSAIARPIMVRGEAIGAVNLTWVSSALGEREFAARYLGKLNAAARDINEALAPRFDRIPEPVL</sequence>
<dbReference type="Pfam" id="PF09339">
    <property type="entry name" value="HTH_IclR"/>
    <property type="match status" value="1"/>
</dbReference>
<dbReference type="InterPro" id="IPR029016">
    <property type="entry name" value="GAF-like_dom_sf"/>
</dbReference>
<dbReference type="InterPro" id="IPR036390">
    <property type="entry name" value="WH_DNA-bd_sf"/>
</dbReference>
<evidence type="ECO:0000256" key="3">
    <source>
        <dbReference type="ARBA" id="ARBA00023163"/>
    </source>
</evidence>
<dbReference type="PROSITE" id="PS51078">
    <property type="entry name" value="ICLR_ED"/>
    <property type="match status" value="1"/>
</dbReference>
<dbReference type="InterPro" id="IPR050707">
    <property type="entry name" value="HTH_MetabolicPath_Reg"/>
</dbReference>
<proteinExistence type="predicted"/>
<keyword evidence="7" id="KW-1185">Reference proteome</keyword>
<dbReference type="PANTHER" id="PTHR30136:SF23">
    <property type="entry name" value="DNA-BINDING TRANSCRIPTIONAL ACTIVATOR MHPR"/>
    <property type="match status" value="1"/>
</dbReference>
<comment type="caution">
    <text evidence="6">The sequence shown here is derived from an EMBL/GenBank/DDBJ whole genome shotgun (WGS) entry which is preliminary data.</text>
</comment>
<evidence type="ECO:0000256" key="1">
    <source>
        <dbReference type="ARBA" id="ARBA00023015"/>
    </source>
</evidence>
<feature type="domain" description="HTH iclR-type" evidence="4">
    <location>
        <begin position="7"/>
        <end position="68"/>
    </location>
</feature>
<protein>
    <submittedName>
        <fullName evidence="6">Helix-turn-helix domain-containing protein</fullName>
    </submittedName>
</protein>
<evidence type="ECO:0000256" key="2">
    <source>
        <dbReference type="ARBA" id="ARBA00023125"/>
    </source>
</evidence>
<dbReference type="InterPro" id="IPR014757">
    <property type="entry name" value="Tscrpt_reg_IclR_C"/>
</dbReference>
<keyword evidence="1" id="KW-0805">Transcription regulation</keyword>
<dbReference type="Pfam" id="PF01614">
    <property type="entry name" value="IclR_C"/>
    <property type="match status" value="1"/>
</dbReference>
<feature type="domain" description="IclR-ED" evidence="5">
    <location>
        <begin position="69"/>
        <end position="259"/>
    </location>
</feature>
<dbReference type="EMBL" id="JAOCZP010000009">
    <property type="protein sequence ID" value="MCT7377873.1"/>
    <property type="molecule type" value="Genomic_DNA"/>
</dbReference>
<organism evidence="6 7">
    <name type="scientific">Chelativorans salis</name>
    <dbReference type="NCBI Taxonomy" id="2978478"/>
    <lineage>
        <taxon>Bacteria</taxon>
        <taxon>Pseudomonadati</taxon>
        <taxon>Pseudomonadota</taxon>
        <taxon>Alphaproteobacteria</taxon>
        <taxon>Hyphomicrobiales</taxon>
        <taxon>Phyllobacteriaceae</taxon>
        <taxon>Chelativorans</taxon>
    </lineage>
</organism>
<evidence type="ECO:0000313" key="7">
    <source>
        <dbReference type="Proteomes" id="UP001320831"/>
    </source>
</evidence>
<dbReference type="SUPFAM" id="SSF55781">
    <property type="entry name" value="GAF domain-like"/>
    <property type="match status" value="1"/>
</dbReference>
<dbReference type="Gene3D" id="1.10.10.10">
    <property type="entry name" value="Winged helix-like DNA-binding domain superfamily/Winged helix DNA-binding domain"/>
    <property type="match status" value="1"/>
</dbReference>
<reference evidence="6 7" key="1">
    <citation type="submission" date="2022-09" db="EMBL/GenBank/DDBJ databases">
        <title>Chelativorans salina sp. nov., a novel slightly halophilic bacterium isolated from a saline lake sediment enrichment.</title>
        <authorList>
            <person name="Gao L."/>
            <person name="Fang B.-Z."/>
            <person name="Li W.-J."/>
        </authorList>
    </citation>
    <scope>NUCLEOTIDE SEQUENCE [LARGE SCALE GENOMIC DNA]</scope>
    <source>
        <strain evidence="6 7">EGI FJ00035</strain>
    </source>
</reference>
<name>A0ABT2LTK8_9HYPH</name>
<dbReference type="RefSeq" id="WP_260906580.1">
    <property type="nucleotide sequence ID" value="NZ_JAOCZP010000009.1"/>
</dbReference>
<gene>
    <name evidence="6" type="ORF">N5A92_22890</name>
</gene>
<dbReference type="Proteomes" id="UP001320831">
    <property type="component" value="Unassembled WGS sequence"/>
</dbReference>
<dbReference type="Gene3D" id="3.30.450.40">
    <property type="match status" value="1"/>
</dbReference>
<evidence type="ECO:0000313" key="6">
    <source>
        <dbReference type="EMBL" id="MCT7377873.1"/>
    </source>
</evidence>
<dbReference type="SUPFAM" id="SSF46785">
    <property type="entry name" value="Winged helix' DNA-binding domain"/>
    <property type="match status" value="1"/>
</dbReference>